<comment type="caution">
    <text evidence="1">The sequence shown here is derived from an EMBL/GenBank/DDBJ whole genome shotgun (WGS) entry which is preliminary data.</text>
</comment>
<organism evidence="1 2">
    <name type="scientific">Portunus trituberculatus</name>
    <name type="common">Swimming crab</name>
    <name type="synonym">Neptunus trituberculatus</name>
    <dbReference type="NCBI Taxonomy" id="210409"/>
    <lineage>
        <taxon>Eukaryota</taxon>
        <taxon>Metazoa</taxon>
        <taxon>Ecdysozoa</taxon>
        <taxon>Arthropoda</taxon>
        <taxon>Crustacea</taxon>
        <taxon>Multicrustacea</taxon>
        <taxon>Malacostraca</taxon>
        <taxon>Eumalacostraca</taxon>
        <taxon>Eucarida</taxon>
        <taxon>Decapoda</taxon>
        <taxon>Pleocyemata</taxon>
        <taxon>Brachyura</taxon>
        <taxon>Eubrachyura</taxon>
        <taxon>Portunoidea</taxon>
        <taxon>Portunidae</taxon>
        <taxon>Portuninae</taxon>
        <taxon>Portunus</taxon>
    </lineage>
</organism>
<accession>A0A5B7E3B4</accession>
<dbReference type="AlphaFoldDB" id="A0A5B7E3B4"/>
<evidence type="ECO:0000313" key="2">
    <source>
        <dbReference type="Proteomes" id="UP000324222"/>
    </source>
</evidence>
<dbReference type="Proteomes" id="UP000324222">
    <property type="component" value="Unassembled WGS sequence"/>
</dbReference>
<evidence type="ECO:0000313" key="1">
    <source>
        <dbReference type="EMBL" id="MPC27845.1"/>
    </source>
</evidence>
<sequence length="112" mass="12783">MQVRRDPPRERVCALWHGIILYCESCATQAPLWHTAILTFAAVSFCRHTDATYDLLLKNYRAHYSNTCRDAQLYQCPNAALSAAVWVQEISLFSVGRMVVNELFLEQPVFCG</sequence>
<reference evidence="1 2" key="1">
    <citation type="submission" date="2019-05" db="EMBL/GenBank/DDBJ databases">
        <title>Another draft genome of Portunus trituberculatus and its Hox gene families provides insights of decapod evolution.</title>
        <authorList>
            <person name="Jeong J.-H."/>
            <person name="Song I."/>
            <person name="Kim S."/>
            <person name="Choi T."/>
            <person name="Kim D."/>
            <person name="Ryu S."/>
            <person name="Kim W."/>
        </authorList>
    </citation>
    <scope>NUCLEOTIDE SEQUENCE [LARGE SCALE GENOMIC DNA]</scope>
    <source>
        <tissue evidence="1">Muscle</tissue>
    </source>
</reference>
<proteinExistence type="predicted"/>
<keyword evidence="2" id="KW-1185">Reference proteome</keyword>
<protein>
    <submittedName>
        <fullName evidence="1">Uncharacterized protein</fullName>
    </submittedName>
</protein>
<dbReference type="EMBL" id="VSRR010001812">
    <property type="protein sequence ID" value="MPC27845.1"/>
    <property type="molecule type" value="Genomic_DNA"/>
</dbReference>
<name>A0A5B7E3B4_PORTR</name>
<gene>
    <name evidence="1" type="ORF">E2C01_021032</name>
</gene>